<gene>
    <name evidence="9" type="primary">ssuC_22</name>
    <name evidence="9" type="ORF">VVAX_06799</name>
</gene>
<dbReference type="RefSeq" id="WP_339095187.1">
    <property type="nucleotide sequence ID" value="NZ_LR743508.1"/>
</dbReference>
<dbReference type="Gene3D" id="1.10.3720.10">
    <property type="entry name" value="MetI-like"/>
    <property type="match status" value="1"/>
</dbReference>
<keyword evidence="4 7" id="KW-0812">Transmembrane</keyword>
<dbReference type="AlphaFoldDB" id="A0A679JC23"/>
<comment type="similarity">
    <text evidence="7">Belongs to the binding-protein-dependent transport system permease family.</text>
</comment>
<evidence type="ECO:0000313" key="9">
    <source>
        <dbReference type="EMBL" id="CAA2110567.1"/>
    </source>
</evidence>
<dbReference type="InterPro" id="IPR035906">
    <property type="entry name" value="MetI-like_sf"/>
</dbReference>
<feature type="transmembrane region" description="Helical" evidence="7">
    <location>
        <begin position="189"/>
        <end position="215"/>
    </location>
</feature>
<feature type="transmembrane region" description="Helical" evidence="7">
    <location>
        <begin position="46"/>
        <end position="65"/>
    </location>
</feature>
<dbReference type="PANTHER" id="PTHR30151">
    <property type="entry name" value="ALKANE SULFONATE ABC TRANSPORTER-RELATED, MEMBRANE SUBUNIT"/>
    <property type="match status" value="1"/>
</dbReference>
<evidence type="ECO:0000256" key="6">
    <source>
        <dbReference type="ARBA" id="ARBA00023136"/>
    </source>
</evidence>
<dbReference type="PROSITE" id="PS50928">
    <property type="entry name" value="ABC_TM1"/>
    <property type="match status" value="1"/>
</dbReference>
<keyword evidence="2 7" id="KW-0813">Transport</keyword>
<dbReference type="CDD" id="cd06261">
    <property type="entry name" value="TM_PBP2"/>
    <property type="match status" value="1"/>
</dbReference>
<accession>A0A679JC23</accession>
<feature type="transmembrane region" description="Helical" evidence="7">
    <location>
        <begin position="235"/>
        <end position="255"/>
    </location>
</feature>
<dbReference type="EMBL" id="LR743508">
    <property type="protein sequence ID" value="CAA2110567.1"/>
    <property type="molecule type" value="Genomic_DNA"/>
</dbReference>
<evidence type="ECO:0000259" key="8">
    <source>
        <dbReference type="PROSITE" id="PS50928"/>
    </source>
</evidence>
<evidence type="ECO:0000256" key="7">
    <source>
        <dbReference type="RuleBase" id="RU363032"/>
    </source>
</evidence>
<feature type="transmembrane region" description="Helical" evidence="7">
    <location>
        <begin position="133"/>
        <end position="161"/>
    </location>
</feature>
<keyword evidence="3" id="KW-1003">Cell membrane</keyword>
<comment type="subcellular location">
    <subcellularLocation>
        <location evidence="1 7">Cell membrane</location>
        <topology evidence="1 7">Multi-pass membrane protein</topology>
    </subcellularLocation>
</comment>
<dbReference type="FunFam" id="1.10.3720.10:FF:000003">
    <property type="entry name" value="Aliphatic sulfonate ABC transporter permease"/>
    <property type="match status" value="1"/>
</dbReference>
<keyword evidence="6 7" id="KW-0472">Membrane</keyword>
<feature type="domain" description="ABC transmembrane type-1" evidence="8">
    <location>
        <begin position="79"/>
        <end position="259"/>
    </location>
</feature>
<feature type="transmembrane region" description="Helical" evidence="7">
    <location>
        <begin position="20"/>
        <end position="40"/>
    </location>
</feature>
<reference evidence="9" key="1">
    <citation type="submission" date="2019-12" db="EMBL/GenBank/DDBJ databases">
        <authorList>
            <person name="Cremers G."/>
        </authorList>
    </citation>
    <scope>NUCLEOTIDE SEQUENCE</scope>
    <source>
        <strain evidence="9">Vvax</strain>
    </source>
</reference>
<evidence type="ECO:0000256" key="5">
    <source>
        <dbReference type="ARBA" id="ARBA00022989"/>
    </source>
</evidence>
<dbReference type="SUPFAM" id="SSF161098">
    <property type="entry name" value="MetI-like"/>
    <property type="match status" value="1"/>
</dbReference>
<keyword evidence="5 7" id="KW-1133">Transmembrane helix</keyword>
<evidence type="ECO:0000256" key="1">
    <source>
        <dbReference type="ARBA" id="ARBA00004651"/>
    </source>
</evidence>
<name>A0A679JC23_VARPD</name>
<evidence type="ECO:0000256" key="2">
    <source>
        <dbReference type="ARBA" id="ARBA00022448"/>
    </source>
</evidence>
<evidence type="ECO:0000256" key="3">
    <source>
        <dbReference type="ARBA" id="ARBA00022475"/>
    </source>
</evidence>
<dbReference type="PANTHER" id="PTHR30151:SF25">
    <property type="entry name" value="TAURINE TRANSPORT SYSTEM PERMEASE PROTEIN TAUC"/>
    <property type="match status" value="1"/>
</dbReference>
<feature type="transmembrane region" description="Helical" evidence="7">
    <location>
        <begin position="86"/>
        <end position="106"/>
    </location>
</feature>
<sequence>MSNALHTAPNTAPRKGRSRWINLASFGVLLLLWFLITAPLAGNNPLVAPLFLPSPMSVWATFLQLMQNGYQGKTLGHHVGISLMRFGLAFALTVLVAVPLGLWMGMNETVKAVLDPPIEISRPMPKLALLPLLIIWFGIGEVAKIVIIVLALFPILSISAMQAVRGVGRRKVQAAMALGASRTMIFRRVIFPASLPGIFTSIRVSIGIGVTMLVGAEMIATNAGIAYMAMSASDFLLTNVVIVGALIMAVLGYALDLLARALENKVVHWGGREG</sequence>
<dbReference type="GO" id="GO:0010438">
    <property type="term" value="P:cellular response to sulfur starvation"/>
    <property type="evidence" value="ECO:0007669"/>
    <property type="project" value="TreeGrafter"/>
</dbReference>
<dbReference type="Pfam" id="PF00528">
    <property type="entry name" value="BPD_transp_1"/>
    <property type="match status" value="1"/>
</dbReference>
<dbReference type="GO" id="GO:0005886">
    <property type="term" value="C:plasma membrane"/>
    <property type="evidence" value="ECO:0007669"/>
    <property type="project" value="UniProtKB-SubCell"/>
</dbReference>
<dbReference type="GO" id="GO:0042918">
    <property type="term" value="P:alkanesulfonate transmembrane transport"/>
    <property type="evidence" value="ECO:0007669"/>
    <property type="project" value="UniProtKB-ARBA"/>
</dbReference>
<organism evidence="9">
    <name type="scientific">Variovorax paradoxus</name>
    <dbReference type="NCBI Taxonomy" id="34073"/>
    <lineage>
        <taxon>Bacteria</taxon>
        <taxon>Pseudomonadati</taxon>
        <taxon>Pseudomonadota</taxon>
        <taxon>Betaproteobacteria</taxon>
        <taxon>Burkholderiales</taxon>
        <taxon>Comamonadaceae</taxon>
        <taxon>Variovorax</taxon>
    </lineage>
</organism>
<dbReference type="InterPro" id="IPR000515">
    <property type="entry name" value="MetI-like"/>
</dbReference>
<protein>
    <submittedName>
        <fullName evidence="9">Aliphatic sulfonates transport permease protein SsuC</fullName>
    </submittedName>
</protein>
<evidence type="ECO:0000256" key="4">
    <source>
        <dbReference type="ARBA" id="ARBA00022692"/>
    </source>
</evidence>
<proteinExistence type="inferred from homology"/>